<dbReference type="EMBL" id="LR215973">
    <property type="protein sequence ID" value="VFB00039.1"/>
    <property type="molecule type" value="Genomic_DNA"/>
</dbReference>
<dbReference type="Pfam" id="PF20530">
    <property type="entry name" value="DUF6745"/>
    <property type="match status" value="1"/>
</dbReference>
<protein>
    <recommendedName>
        <fullName evidence="1">DUF6745 domain-containing protein</fullName>
    </recommendedName>
</protein>
<sequence length="354" mass="38991">MSVLGQREAANIRKKWLGRMLCTEPADRSVAEAAISEIYELAGLSPPRFRWASSPLIAHATGEPGARGRSPHYARTSEHAVAQYLSRVLSGMRVTIGMSRREYDDWVCALTPFEQNIVNPLRSAWSGSVGRINMAAGGGPSALRQNVHCATGSVVWSDFPPNRAGEHARAWQLWATVAATCGPWWPDDNLCVVSERPEMLAAEDVADPGRVRLHCADGPAVRYGDGWELFFWHGTQVPGWVITDPTAEAIDRETNVEVRRCAIERLGWPAYVEEAGMKLLASAPDPGNHGFELMLYDLPGDQRVLVAVNGSVERDGTRRRYGLTVPRYLADPVDAAAWTYGLTGTQYSQLLHRT</sequence>
<evidence type="ECO:0000313" key="3">
    <source>
        <dbReference type="Proteomes" id="UP000290439"/>
    </source>
</evidence>
<dbReference type="AlphaFoldDB" id="A0A4U8WDV3"/>
<gene>
    <name evidence="2" type="ORF">NCTC10797_03830</name>
</gene>
<name>A0A4U8WDV3_9NOCA</name>
<organism evidence="2 3">
    <name type="scientific">Nocardia cyriacigeorgica</name>
    <dbReference type="NCBI Taxonomy" id="135487"/>
    <lineage>
        <taxon>Bacteria</taxon>
        <taxon>Bacillati</taxon>
        <taxon>Actinomycetota</taxon>
        <taxon>Actinomycetes</taxon>
        <taxon>Mycobacteriales</taxon>
        <taxon>Nocardiaceae</taxon>
        <taxon>Nocardia</taxon>
    </lineage>
</organism>
<evidence type="ECO:0000259" key="1">
    <source>
        <dbReference type="Pfam" id="PF20530"/>
    </source>
</evidence>
<dbReference type="InterPro" id="IPR046633">
    <property type="entry name" value="DUF6745"/>
</dbReference>
<reference evidence="2 3" key="1">
    <citation type="submission" date="2019-02" db="EMBL/GenBank/DDBJ databases">
        <authorList>
            <consortium name="Pathogen Informatics"/>
        </authorList>
    </citation>
    <scope>NUCLEOTIDE SEQUENCE [LARGE SCALE GENOMIC DNA]</scope>
    <source>
        <strain evidence="2 3">3012STDY6756504</strain>
    </source>
</reference>
<evidence type="ECO:0000313" key="2">
    <source>
        <dbReference type="EMBL" id="VFB00039.1"/>
    </source>
</evidence>
<accession>A0A4U8WDV3</accession>
<proteinExistence type="predicted"/>
<feature type="domain" description="DUF6745" evidence="1">
    <location>
        <begin position="172"/>
        <end position="348"/>
    </location>
</feature>
<dbReference type="Proteomes" id="UP000290439">
    <property type="component" value="Chromosome"/>
</dbReference>